<proteinExistence type="predicted"/>
<organism evidence="1 2">
    <name type="scientific">Erwinia phage vB_EamM_Kwan</name>
    <dbReference type="NCBI Taxonomy" id="1883374"/>
    <lineage>
        <taxon>Viruses</taxon>
        <taxon>Duplodnaviria</taxon>
        <taxon>Heunggongvirae</taxon>
        <taxon>Uroviricota</taxon>
        <taxon>Caudoviricetes</taxon>
        <taxon>Chimalliviridae</taxon>
        <taxon>Wellingtonvirus</taxon>
        <taxon>Wellingtonvirus wellington</taxon>
    </lineage>
</organism>
<protein>
    <submittedName>
        <fullName evidence="1">Uncharacterized protein</fullName>
    </submittedName>
</protein>
<dbReference type="Proteomes" id="UP000202923">
    <property type="component" value="Genome"/>
</dbReference>
<name>A0A1B2IE62_9CAUD</name>
<accession>A0A1B2IE62</accession>
<evidence type="ECO:0000313" key="1">
    <source>
        <dbReference type="EMBL" id="ANZ49561.1"/>
    </source>
</evidence>
<dbReference type="RefSeq" id="YP_009278814.1">
    <property type="nucleotide sequence ID" value="NC_031010.1"/>
</dbReference>
<sequence length="128" mass="14388">MPKETLSKLHDVAIPLYGINLLVAVCPDAAREFDPYMDLHPDCSAEVYVFHHGERRHAYIGVVFENVNAADANTVAHEAVHAAWRTLEWVGIKATVDNQEALAYLVGWVAQEITDFVAPHRKAKRKKK</sequence>
<dbReference type="GeneID" id="29062053"/>
<dbReference type="OrthoDB" id="38553at10239"/>
<dbReference type="EMBL" id="KX397369">
    <property type="protein sequence ID" value="ANZ49561.1"/>
    <property type="molecule type" value="Genomic_DNA"/>
</dbReference>
<reference evidence="1 2" key="1">
    <citation type="submission" date="2016-06" db="EMBL/GenBank/DDBJ databases">
        <authorList>
            <person name="Kjaerup R.B."/>
            <person name="Dalgaard T.S."/>
            <person name="Juul-Madsen H.R."/>
        </authorList>
    </citation>
    <scope>NUCLEOTIDE SEQUENCE [LARGE SCALE GENOMIC DNA]</scope>
</reference>
<evidence type="ECO:0000313" key="2">
    <source>
        <dbReference type="Proteomes" id="UP000202923"/>
    </source>
</evidence>
<dbReference type="KEGG" id="vg:29062053"/>
<gene>
    <name evidence="1" type="ORF">KWAN_209</name>
</gene>